<dbReference type="GO" id="GO:0005634">
    <property type="term" value="C:nucleus"/>
    <property type="evidence" value="ECO:0007669"/>
    <property type="project" value="UniProtKB-SubCell"/>
</dbReference>
<feature type="domain" description="GTF3C1 extended winged-helix" evidence="2">
    <location>
        <begin position="329"/>
        <end position="429"/>
    </location>
</feature>
<dbReference type="GO" id="GO:0003677">
    <property type="term" value="F:DNA binding"/>
    <property type="evidence" value="ECO:0007669"/>
    <property type="project" value="InterPro"/>
</dbReference>
<dbReference type="InterPro" id="IPR035625">
    <property type="entry name" value="Tfc3-like_eWH"/>
</dbReference>
<dbReference type="Gene3D" id="1.10.10.60">
    <property type="entry name" value="Homeodomain-like"/>
    <property type="match status" value="1"/>
</dbReference>
<evidence type="ECO:0000259" key="2">
    <source>
        <dbReference type="Pfam" id="PF24101"/>
    </source>
</evidence>
<dbReference type="Pfam" id="PF24101">
    <property type="entry name" value="WHD_GTF3C1"/>
    <property type="match status" value="1"/>
</dbReference>
<dbReference type="GO" id="GO:0042791">
    <property type="term" value="P:5S class rRNA transcription by RNA polymerase III"/>
    <property type="evidence" value="ECO:0007669"/>
    <property type="project" value="TreeGrafter"/>
</dbReference>
<sequence>MQKKSEYMRKAQPVEKYIKCLELIDPYINIVASWCNIHDDSDDDSEDGKQGCSLMDVRKHVGIDNNTIRMVLKKLVAKNVVNIRKCDRGKQRHLIPTKITQQRSFKIKQRQRAGREMLKQETPAAKAVRLDKNVTSFPRMLEIEVPDLKYPCFIRDFSTTSFVLCEQYLKAEFNIPRSYLLKLSNKLIKSKETFNINQILSEIDSNLSLPQIKVNFDQSYTAKGNVNYITKLILLKAALGEVIINSETLNCLSRKRKLPMEMNFPKLSDNVDKGNEKSKIGDDKLQYMGDSPNVVFNEKDGDVCTKIIVSTPPTTFKDVGVYPRHRELSERVWSRLQIILNVIYEKKIFEDIYKMLKVIGEEEIKDGYQRKIDRKSLARLLKKLVEEGYIKVYKLVICDGKITKTQSFLCHPAVNHTDSLIKSACEQLKWKYFVGTHKKAVKPYMPSVQKDLEDNIQKQGFSPFKESDVMNSIAELKEMNKWKFMEVKTKYNRHIGRSYGFKPKFIRMRIVHEFLFYLIYGYSKKSVPLKNSEVEQLFKSYRIDLTREDLTKIPKMWCTEISWKMFIPPLPYHKGWIDGWALMCDIILRLPISVLCKIHNCPYELPELLEVLNHPIKRFYLVKDLSESIRNAVLFKRKYLFDINETMNRLAYCGLLQFGPQKYKEKDQIFIYLNRRASLLDTTTSEPAYHKISNKEYRQIAFFLNTQADVDSYWYNVYGLSLNTKLNAKQGGQLITLVDVSAKPELVRAITSKTPEQALEACQRRMKLHVASMYPNIEDTVSNLFRLEPILNYYSVLVNNLSREKTHDDKPFKLKEAQLSAAFVILMSYMVQHAEEIENILQGNLINVDHLTEENLHNIENNLIELEESPLKHEDAKDEDDVKKNVLKAVIHSSLGTKNEPGWAFQLFKIYQKYPDNLIRDAVGELKRTQAISFNRLMTKKDKVRWYTPFQLSNIYVFAQSTTFNDVTAVEAYNTYLNVKQNMKFLEFSQENIESKKYGQLLALNEFFSIWEKIQFKFYLPQSTVILNPHIKDHSELINELAVRLQTQMKKMIQESIETEQEPETETDNDRQTNLKSVDDLDTDITCNSPLDLNVDVGNSETINRLKTWVTDCMETKRERRSPSPEFINLEEEYSYQGVASASCGLKITEVVPENENCDAQVEKINKTTVKKPHNKEQVPTLEEIKEGMLKYTPTNEERQIPYITDLSSLLNKENFTELNTDEKTLERLKNHFIYQYALLEDFTLEEYEQLKDFYMIEYLEQSMRNKSIWDKIRCQMVVKDPGDISEVLELLVKEGGTQNDFKLAKEIIAFVYEKAVLGTKATEIKKHFRHLEQNCSLEVILKVLTDTKILLQAGICSITFVHYTYQSTWLIETFVLSCDEQKLLEEKTAKAQKEIKQNIEKHLQKTMKLSKHDELDQVVFYWFAQQRNQGIPLSGPIIQQKVLDFNKKYHHVISHSKLVLVDWINSKVVMELGSCLLKGKETD</sequence>
<dbReference type="GO" id="GO:0006384">
    <property type="term" value="P:transcription initiation at RNA polymerase III promoter"/>
    <property type="evidence" value="ECO:0007669"/>
    <property type="project" value="InterPro"/>
</dbReference>
<dbReference type="InterPro" id="IPR056467">
    <property type="entry name" value="eWH_GTF3C1"/>
</dbReference>
<accession>A0AAV8XN07</accession>
<dbReference type="SUPFAM" id="SSF46689">
    <property type="entry name" value="Homeodomain-like"/>
    <property type="match status" value="1"/>
</dbReference>
<dbReference type="Proteomes" id="UP001162156">
    <property type="component" value="Unassembled WGS sequence"/>
</dbReference>
<dbReference type="PANTHER" id="PTHR15180:SF1">
    <property type="entry name" value="GENERAL TRANSCRIPTION FACTOR 3C POLYPEPTIDE 1"/>
    <property type="match status" value="1"/>
</dbReference>
<organism evidence="3 4">
    <name type="scientific">Rhamnusium bicolor</name>
    <dbReference type="NCBI Taxonomy" id="1586634"/>
    <lineage>
        <taxon>Eukaryota</taxon>
        <taxon>Metazoa</taxon>
        <taxon>Ecdysozoa</taxon>
        <taxon>Arthropoda</taxon>
        <taxon>Hexapoda</taxon>
        <taxon>Insecta</taxon>
        <taxon>Pterygota</taxon>
        <taxon>Neoptera</taxon>
        <taxon>Endopterygota</taxon>
        <taxon>Coleoptera</taxon>
        <taxon>Polyphaga</taxon>
        <taxon>Cucujiformia</taxon>
        <taxon>Chrysomeloidea</taxon>
        <taxon>Cerambycidae</taxon>
        <taxon>Lepturinae</taxon>
        <taxon>Rhagiini</taxon>
        <taxon>Rhamnusium</taxon>
    </lineage>
</organism>
<dbReference type="EMBL" id="JANEYF010003051">
    <property type="protein sequence ID" value="KAJ8939733.1"/>
    <property type="molecule type" value="Genomic_DNA"/>
</dbReference>
<dbReference type="PANTHER" id="PTHR15180">
    <property type="entry name" value="GENERAL TRANSCRIPTION FACTOR 3C POLYPEPTIDE 1"/>
    <property type="match status" value="1"/>
</dbReference>
<evidence type="ECO:0000313" key="3">
    <source>
        <dbReference type="EMBL" id="KAJ8939733.1"/>
    </source>
</evidence>
<keyword evidence="4" id="KW-1185">Reference proteome</keyword>
<dbReference type="GO" id="GO:0000127">
    <property type="term" value="C:transcription factor TFIIIC complex"/>
    <property type="evidence" value="ECO:0007669"/>
    <property type="project" value="InterPro"/>
</dbReference>
<comment type="caution">
    <text evidence="3">The sequence shown here is derived from an EMBL/GenBank/DDBJ whole genome shotgun (WGS) entry which is preliminary data.</text>
</comment>
<gene>
    <name evidence="3" type="ORF">NQ314_011019</name>
</gene>
<name>A0AAV8XN07_9CUCU</name>
<dbReference type="CDD" id="cd16169">
    <property type="entry name" value="Tau138_eWH"/>
    <property type="match status" value="1"/>
</dbReference>
<proteinExistence type="predicted"/>
<evidence type="ECO:0000256" key="1">
    <source>
        <dbReference type="ARBA" id="ARBA00004123"/>
    </source>
</evidence>
<evidence type="ECO:0000313" key="4">
    <source>
        <dbReference type="Proteomes" id="UP001162156"/>
    </source>
</evidence>
<reference evidence="3" key="1">
    <citation type="journal article" date="2023" name="Insect Mol. Biol.">
        <title>Genome sequencing provides insights into the evolution of gene families encoding plant cell wall-degrading enzymes in longhorned beetles.</title>
        <authorList>
            <person name="Shin N.R."/>
            <person name="Okamura Y."/>
            <person name="Kirsch R."/>
            <person name="Pauchet Y."/>
        </authorList>
    </citation>
    <scope>NUCLEOTIDE SEQUENCE</scope>
    <source>
        <strain evidence="3">RBIC_L_NR</strain>
    </source>
</reference>
<dbReference type="InterPro" id="IPR044210">
    <property type="entry name" value="Tfc3-like"/>
</dbReference>
<dbReference type="InterPro" id="IPR009057">
    <property type="entry name" value="Homeodomain-like_sf"/>
</dbReference>
<protein>
    <recommendedName>
        <fullName evidence="2">GTF3C1 extended winged-helix domain-containing protein</fullName>
    </recommendedName>
</protein>
<comment type="subcellular location">
    <subcellularLocation>
        <location evidence="1">Nucleus</location>
    </subcellularLocation>
</comment>